<dbReference type="GO" id="GO:0006178">
    <property type="term" value="P:guanine salvage"/>
    <property type="evidence" value="ECO:0007669"/>
    <property type="project" value="TreeGrafter"/>
</dbReference>
<evidence type="ECO:0000313" key="17">
    <source>
        <dbReference type="EMBL" id="ADO83101.1"/>
    </source>
</evidence>
<dbReference type="Pfam" id="PF00156">
    <property type="entry name" value="Pribosyltran"/>
    <property type="match status" value="1"/>
</dbReference>
<evidence type="ECO:0000256" key="8">
    <source>
        <dbReference type="ARBA" id="ARBA00022679"/>
    </source>
</evidence>
<dbReference type="FunFam" id="3.40.50.2020:FF:000006">
    <property type="entry name" value="Hypoxanthine phosphoribosyltransferase"/>
    <property type="match status" value="1"/>
</dbReference>
<evidence type="ECO:0000256" key="9">
    <source>
        <dbReference type="ARBA" id="ARBA00022723"/>
    </source>
</evidence>
<dbReference type="GO" id="GO:0000287">
    <property type="term" value="F:magnesium ion binding"/>
    <property type="evidence" value="ECO:0007669"/>
    <property type="project" value="TreeGrafter"/>
</dbReference>
<dbReference type="EMBL" id="CP002281">
    <property type="protein sequence ID" value="ADO83101.1"/>
    <property type="molecule type" value="Genomic_DNA"/>
</dbReference>
<comment type="catalytic activity">
    <reaction evidence="13">
        <text>GMP + diphosphate = guanine + 5-phospho-alpha-D-ribose 1-diphosphate</text>
        <dbReference type="Rhea" id="RHEA:25424"/>
        <dbReference type="ChEBI" id="CHEBI:16235"/>
        <dbReference type="ChEBI" id="CHEBI:33019"/>
        <dbReference type="ChEBI" id="CHEBI:58017"/>
        <dbReference type="ChEBI" id="CHEBI:58115"/>
        <dbReference type="EC" id="2.4.2.8"/>
    </reaction>
    <physiologicalReaction direction="right-to-left" evidence="13">
        <dbReference type="Rhea" id="RHEA:25426"/>
    </physiologicalReaction>
</comment>
<organism evidence="17 18">
    <name type="scientific">Ilyobacter polytropus (strain ATCC 51220 / DSM 2926 / LMG 16218 / CuHBu1)</name>
    <dbReference type="NCBI Taxonomy" id="572544"/>
    <lineage>
        <taxon>Bacteria</taxon>
        <taxon>Fusobacteriati</taxon>
        <taxon>Fusobacteriota</taxon>
        <taxon>Fusobacteriia</taxon>
        <taxon>Fusobacteriales</taxon>
        <taxon>Fusobacteriaceae</taxon>
        <taxon>Ilyobacter</taxon>
    </lineage>
</organism>
<comment type="pathway">
    <text evidence="3 15">Purine metabolism; IMP biosynthesis via salvage pathway; IMP from hypoxanthine: step 1/1.</text>
</comment>
<dbReference type="RefSeq" id="WP_013387768.1">
    <property type="nucleotide sequence ID" value="NC_014632.1"/>
</dbReference>
<dbReference type="GO" id="GO:0005829">
    <property type="term" value="C:cytosol"/>
    <property type="evidence" value="ECO:0007669"/>
    <property type="project" value="TreeGrafter"/>
</dbReference>
<keyword evidence="7 15" id="KW-0328">Glycosyltransferase</keyword>
<accession>E3H9X3</accession>
<reference evidence="17 18" key="1">
    <citation type="journal article" date="2010" name="Stand. Genomic Sci.">
        <title>Complete genome sequence of Ilyobacter polytropus type strain (CuHbu1).</title>
        <authorList>
            <person name="Sikorski J."/>
            <person name="Chertkov O."/>
            <person name="Lapidus A."/>
            <person name="Nolan M."/>
            <person name="Lucas S."/>
            <person name="Del Rio T.G."/>
            <person name="Tice H."/>
            <person name="Cheng J.F."/>
            <person name="Tapia R."/>
            <person name="Han C."/>
            <person name="Goodwin L."/>
            <person name="Pitluck S."/>
            <person name="Liolios K."/>
            <person name="Ivanova N."/>
            <person name="Mavromatis K."/>
            <person name="Mikhailova N."/>
            <person name="Pati A."/>
            <person name="Chen A."/>
            <person name="Palaniappan K."/>
            <person name="Land M."/>
            <person name="Hauser L."/>
            <person name="Chang Y.J."/>
            <person name="Jeffries C.D."/>
            <person name="Brambilla E."/>
            <person name="Yasawong M."/>
            <person name="Rohde M."/>
            <person name="Pukall R."/>
            <person name="Spring S."/>
            <person name="Goker M."/>
            <person name="Woyke T."/>
            <person name="Bristow J."/>
            <person name="Eisen J.A."/>
            <person name="Markowitz V."/>
            <person name="Hugenholtz P."/>
            <person name="Kyrpides N.C."/>
            <person name="Klenk H.P."/>
        </authorList>
    </citation>
    <scope>NUCLEOTIDE SEQUENCE [LARGE SCALE GENOMIC DNA]</scope>
    <source>
        <strain evidence="18">ATCC 51220 / DSM 2926 / LMG 16218 / CuHBu1</strain>
    </source>
</reference>
<evidence type="ECO:0000256" key="7">
    <source>
        <dbReference type="ARBA" id="ARBA00022676"/>
    </source>
</evidence>
<dbReference type="CDD" id="cd06223">
    <property type="entry name" value="PRTases_typeI"/>
    <property type="match status" value="1"/>
</dbReference>
<gene>
    <name evidence="17" type="ordered locus">Ilyop_1320</name>
</gene>
<name>E3H9X3_ILYPC</name>
<protein>
    <recommendedName>
        <fullName evidence="5 15">Hypoxanthine phosphoribosyltransferase</fullName>
        <ecNumber evidence="5 15">2.4.2.8</ecNumber>
    </recommendedName>
</protein>
<dbReference type="InterPro" id="IPR000836">
    <property type="entry name" value="PRTase_dom"/>
</dbReference>
<evidence type="ECO:0000256" key="11">
    <source>
        <dbReference type="ARBA" id="ARBA00022741"/>
    </source>
</evidence>
<dbReference type="eggNOG" id="COG0634">
    <property type="taxonomic scope" value="Bacteria"/>
</dbReference>
<comment type="subcellular location">
    <subcellularLocation>
        <location evidence="2 15">Cytoplasm</location>
    </subcellularLocation>
</comment>
<evidence type="ECO:0000256" key="14">
    <source>
        <dbReference type="ARBA" id="ARBA00049402"/>
    </source>
</evidence>
<dbReference type="PANTHER" id="PTHR43340">
    <property type="entry name" value="HYPOXANTHINE-GUANINE PHOSPHORIBOSYLTRANSFERASE"/>
    <property type="match status" value="1"/>
</dbReference>
<evidence type="ECO:0000259" key="16">
    <source>
        <dbReference type="Pfam" id="PF00156"/>
    </source>
</evidence>
<dbReference type="GO" id="GO:0000166">
    <property type="term" value="F:nucleotide binding"/>
    <property type="evidence" value="ECO:0007669"/>
    <property type="project" value="UniProtKB-KW"/>
</dbReference>
<dbReference type="GO" id="GO:0052657">
    <property type="term" value="F:guanine phosphoribosyltransferase activity"/>
    <property type="evidence" value="ECO:0007669"/>
    <property type="project" value="UniProtKB-ARBA"/>
</dbReference>
<keyword evidence="6 15" id="KW-0963">Cytoplasm</keyword>
<evidence type="ECO:0000256" key="10">
    <source>
        <dbReference type="ARBA" id="ARBA00022726"/>
    </source>
</evidence>
<dbReference type="GO" id="GO:0006166">
    <property type="term" value="P:purine ribonucleoside salvage"/>
    <property type="evidence" value="ECO:0007669"/>
    <property type="project" value="UniProtKB-KW"/>
</dbReference>
<keyword evidence="8 15" id="KW-0808">Transferase</keyword>
<feature type="domain" description="Phosphoribosyltransferase" evidence="16">
    <location>
        <begin position="15"/>
        <end position="161"/>
    </location>
</feature>
<dbReference type="AlphaFoldDB" id="E3H9X3"/>
<dbReference type="InterPro" id="IPR050408">
    <property type="entry name" value="HGPRT"/>
</dbReference>
<dbReference type="GO" id="GO:0032263">
    <property type="term" value="P:GMP salvage"/>
    <property type="evidence" value="ECO:0007669"/>
    <property type="project" value="TreeGrafter"/>
</dbReference>
<keyword evidence="12 15" id="KW-0460">Magnesium</keyword>
<proteinExistence type="inferred from homology"/>
<dbReference type="KEGG" id="ipo:Ilyop_1320"/>
<evidence type="ECO:0000256" key="6">
    <source>
        <dbReference type="ARBA" id="ARBA00022490"/>
    </source>
</evidence>
<dbReference type="NCBIfam" id="TIGR01203">
    <property type="entry name" value="HGPRTase"/>
    <property type="match status" value="1"/>
</dbReference>
<dbReference type="Gene3D" id="3.40.50.2020">
    <property type="match status" value="1"/>
</dbReference>
<dbReference type="InterPro" id="IPR005904">
    <property type="entry name" value="Hxn_phspho_trans"/>
</dbReference>
<comment type="cofactor">
    <cofactor evidence="1 15">
        <name>Mg(2+)</name>
        <dbReference type="ChEBI" id="CHEBI:18420"/>
    </cofactor>
</comment>
<evidence type="ECO:0000313" key="18">
    <source>
        <dbReference type="Proteomes" id="UP000006875"/>
    </source>
</evidence>
<dbReference type="EC" id="2.4.2.8" evidence="5 15"/>
<evidence type="ECO:0000256" key="4">
    <source>
        <dbReference type="ARBA" id="ARBA00008391"/>
    </source>
</evidence>
<dbReference type="HOGENOM" id="CLU_073615_0_0_0"/>
<sequence>MKKHKIEVMIPREDIKRKVRELGELIEKDIKDSDNEVICVGLLKGSAIFMADLVQRIDHPVKMDFMSVSSYGSSMETSGVVKIIKDVDEDVEGKDIVIIEDIIDSGLTLNYVKKFLLSKGAASVKICTLLDKPYRRKAEVFVDYVGFEIPNEFVVGYGIDYAEFYRNLPYIGKVTLLD</sequence>
<dbReference type="OrthoDB" id="9802824at2"/>
<comment type="catalytic activity">
    <reaction evidence="14">
        <text>IMP + diphosphate = hypoxanthine + 5-phospho-alpha-D-ribose 1-diphosphate</text>
        <dbReference type="Rhea" id="RHEA:17973"/>
        <dbReference type="ChEBI" id="CHEBI:17368"/>
        <dbReference type="ChEBI" id="CHEBI:33019"/>
        <dbReference type="ChEBI" id="CHEBI:58017"/>
        <dbReference type="ChEBI" id="CHEBI:58053"/>
        <dbReference type="EC" id="2.4.2.8"/>
    </reaction>
    <physiologicalReaction direction="right-to-left" evidence="14">
        <dbReference type="Rhea" id="RHEA:17975"/>
    </physiologicalReaction>
</comment>
<dbReference type="GO" id="GO:0032264">
    <property type="term" value="P:IMP salvage"/>
    <property type="evidence" value="ECO:0007669"/>
    <property type="project" value="UniProtKB-UniPathway"/>
</dbReference>
<dbReference type="UniPathway" id="UPA00591">
    <property type="reaction ID" value="UER00648"/>
</dbReference>
<evidence type="ECO:0000256" key="3">
    <source>
        <dbReference type="ARBA" id="ARBA00004669"/>
    </source>
</evidence>
<evidence type="ECO:0000256" key="2">
    <source>
        <dbReference type="ARBA" id="ARBA00004496"/>
    </source>
</evidence>
<dbReference type="Proteomes" id="UP000006875">
    <property type="component" value="Chromosome"/>
</dbReference>
<evidence type="ECO:0000256" key="13">
    <source>
        <dbReference type="ARBA" id="ARBA00048811"/>
    </source>
</evidence>
<dbReference type="SUPFAM" id="SSF53271">
    <property type="entry name" value="PRTase-like"/>
    <property type="match status" value="1"/>
</dbReference>
<comment type="similarity">
    <text evidence="4 15">Belongs to the purine/pyrimidine phosphoribosyltransferase family.</text>
</comment>
<evidence type="ECO:0000256" key="12">
    <source>
        <dbReference type="ARBA" id="ARBA00022842"/>
    </source>
</evidence>
<dbReference type="STRING" id="572544.Ilyop_1320"/>
<evidence type="ECO:0000256" key="1">
    <source>
        <dbReference type="ARBA" id="ARBA00001946"/>
    </source>
</evidence>
<keyword evidence="18" id="KW-1185">Reference proteome</keyword>
<keyword evidence="10 15" id="KW-0660">Purine salvage</keyword>
<dbReference type="GO" id="GO:0004422">
    <property type="term" value="F:hypoxanthine phosphoribosyltransferase activity"/>
    <property type="evidence" value="ECO:0007669"/>
    <property type="project" value="InterPro"/>
</dbReference>
<dbReference type="InterPro" id="IPR029057">
    <property type="entry name" value="PRTase-like"/>
</dbReference>
<evidence type="ECO:0000256" key="15">
    <source>
        <dbReference type="RuleBase" id="RU364099"/>
    </source>
</evidence>
<keyword evidence="11 15" id="KW-0547">Nucleotide-binding</keyword>
<dbReference type="PANTHER" id="PTHR43340:SF1">
    <property type="entry name" value="HYPOXANTHINE PHOSPHORIBOSYLTRANSFERASE"/>
    <property type="match status" value="1"/>
</dbReference>
<evidence type="ECO:0000256" key="5">
    <source>
        <dbReference type="ARBA" id="ARBA00011895"/>
    </source>
</evidence>
<keyword evidence="9 15" id="KW-0479">Metal-binding</keyword>
<dbReference type="GO" id="GO:0046100">
    <property type="term" value="P:hypoxanthine metabolic process"/>
    <property type="evidence" value="ECO:0007669"/>
    <property type="project" value="TreeGrafter"/>
</dbReference>